<gene>
    <name evidence="2" type="ORF">DI09_5p310</name>
</gene>
<feature type="compositionally biased region" description="Basic and acidic residues" evidence="1">
    <location>
        <begin position="178"/>
        <end position="189"/>
    </location>
</feature>
<organism evidence="2 3">
    <name type="scientific">Mitosporidium daphniae</name>
    <dbReference type="NCBI Taxonomy" id="1485682"/>
    <lineage>
        <taxon>Eukaryota</taxon>
        <taxon>Fungi</taxon>
        <taxon>Fungi incertae sedis</taxon>
        <taxon>Microsporidia</taxon>
        <taxon>Mitosporidium</taxon>
    </lineage>
</organism>
<keyword evidence="3" id="KW-1185">Reference proteome</keyword>
<comment type="caution">
    <text evidence="2">The sequence shown here is derived from an EMBL/GenBank/DDBJ whole genome shotgun (WGS) entry which is preliminary data.</text>
</comment>
<dbReference type="GeneID" id="25260428"/>
<dbReference type="HOGENOM" id="CLU_1256308_0_0_1"/>
<feature type="compositionally biased region" description="Polar residues" evidence="1">
    <location>
        <begin position="194"/>
        <end position="207"/>
    </location>
</feature>
<dbReference type="Proteomes" id="UP000029725">
    <property type="component" value="Unassembled WGS sequence"/>
</dbReference>
<dbReference type="AlphaFoldDB" id="A0A098VPD5"/>
<evidence type="ECO:0000313" key="2">
    <source>
        <dbReference type="EMBL" id="KGG50684.1"/>
    </source>
</evidence>
<dbReference type="OrthoDB" id="79171at2759"/>
<proteinExistence type="predicted"/>
<accession>A0A098VPD5</accession>
<sequence>MHADKTNYEYQLEQVLTALDSDRDNTALLNLKKDLQDAIKLSKELAPKKRQATTQIEKGVEKRPVPEQVPKAEECVATEPVCLQIGEKCQIRSEGGGWLDATLSSIGKNRTRWIAITTKTNETKAVSLKDIRPMPEHRAAPILQLLPLGGAQLTTASNPPTQKEKEKRMKKVAARQEYLARKEAEHEQKASAWATFQSKLSRKTSASLFKPPRANDKKFN</sequence>
<reference evidence="2 3" key="1">
    <citation type="submission" date="2014-04" db="EMBL/GenBank/DDBJ databases">
        <title>A new species of microsporidia sheds light on the evolution of extreme parasitism.</title>
        <authorList>
            <person name="Haag K.L."/>
            <person name="James T.Y."/>
            <person name="Larsson R."/>
            <person name="Schaer T.M."/>
            <person name="Refardt D."/>
            <person name="Pombert J.-F."/>
            <person name="Ebert D."/>
        </authorList>
    </citation>
    <scope>NUCLEOTIDE SEQUENCE [LARGE SCALE GENOMIC DNA]</scope>
    <source>
        <strain evidence="2 3">UGP3</strain>
        <tissue evidence="2">Spores</tissue>
    </source>
</reference>
<evidence type="ECO:0000256" key="1">
    <source>
        <dbReference type="SAM" id="MobiDB-lite"/>
    </source>
</evidence>
<dbReference type="RefSeq" id="XP_013237111.1">
    <property type="nucleotide sequence ID" value="XM_013381657.1"/>
</dbReference>
<protein>
    <recommendedName>
        <fullName evidence="4">Tudor domain-containing protein</fullName>
    </recommendedName>
</protein>
<evidence type="ECO:0000313" key="3">
    <source>
        <dbReference type="Proteomes" id="UP000029725"/>
    </source>
</evidence>
<dbReference type="EMBL" id="JMKJ01000555">
    <property type="protein sequence ID" value="KGG50684.1"/>
    <property type="molecule type" value="Genomic_DNA"/>
</dbReference>
<dbReference type="VEuPathDB" id="MicrosporidiaDB:DI09_5p310"/>
<name>A0A098VPD5_9MICR</name>
<evidence type="ECO:0008006" key="4">
    <source>
        <dbReference type="Google" id="ProtNLM"/>
    </source>
</evidence>
<feature type="region of interest" description="Disordered" evidence="1">
    <location>
        <begin position="178"/>
        <end position="220"/>
    </location>
</feature>